<dbReference type="Gene3D" id="3.40.50.300">
    <property type="entry name" value="P-loop containing nucleotide triphosphate hydrolases"/>
    <property type="match status" value="1"/>
</dbReference>
<dbReference type="Pfam" id="PF23559">
    <property type="entry name" value="WHD_DRP"/>
    <property type="match status" value="1"/>
</dbReference>
<dbReference type="PRINTS" id="PR00364">
    <property type="entry name" value="DISEASERSIST"/>
</dbReference>
<name>A0AAX6H5W6_IRIPA</name>
<dbReference type="InterPro" id="IPR041118">
    <property type="entry name" value="Rx_N"/>
</dbReference>
<dbReference type="PANTHER" id="PTHR36766">
    <property type="entry name" value="PLANT BROAD-SPECTRUM MILDEW RESISTANCE PROTEIN RPW8"/>
    <property type="match status" value="1"/>
</dbReference>
<keyword evidence="5" id="KW-0611">Plant defense</keyword>
<gene>
    <name evidence="11" type="ORF">M6B38_327605</name>
</gene>
<sequence>MEKIALILVGPIVSPIFSKLQISALPYFGGDITEEELQHLQNTILPKIKAVLLVAEAKNMEVLQPWLVKLKEAAYEVEDVLDMYEYKRLKEAQVSSVPKFIKKLKEKARAVVAPFSLKTELKNTIEKLIKIADGIDQFTPIFSNFPNQDPMNQQQPTVSSPTSLVIGRHHELDSIVNMLILVAKEPTTSSERRIPVLAIYGIGGAGKTTLAQLINKDPRVEKHFDTKMWVHVSRIFDAHAITKKIIESINKDECPRMENFNVLQSKLKDMLKSKKFLLVLDDVWCLDKEQWDQMLIPFNEVGEMGSRILITCRAEEVTSKLGIHRSFPLAEIEDDDYWSIFKHYSFDDAKKDINDPQLLEVAREIVKKLSKSPLAARMVGSSLRGKKVEYWKQTLQRGDMLKDTLGALYWSFKLLPPCLQRCFALCSLYPKGYRFENIEEDFVRLWIAQGFIEVPSNSTVTLEDEAMSYFNELLSKSFFQMKYLWYEMHDFLHDLAENVSKDYCFRIEDDRRRIPANVMHLSVVGYKNISSHLPDIFKLVNLRTLIIVSSWPNEQDDISGFVQQVFMKFKKLRMLHLGGGYDKVIKLDKSVGGLKLLRYLQMEEVEELPESLGKLYHLQFLVIDRSIMNKVPQELNKLINLRYMGGLDDRYKHWRLYYPFLRKGHRITAIPLFGKLMSLQGIGRYEVCPTNKKRFGIGQLKNLQQLRGTLSICNLENVKDKAEASEALLKEKKHVESLELQWERWSLERDGSMDEGVLEGLQPHPNLGALKLYGYNGVRLPKWTRDDGSLSSSDLYFIDLERLHSLEIVYCRSLQQIPSLPRMLGQLVIQGCENLSEVPLLPLGLRELTVHGCPKLVQLQPPVSSRLEELDLEDCGDGAETMLSDMSLLCKDGENGSSSSSSNIPGVGFVLRKLRIGRCTILGENEKELCLDKLMTSLTHLELTGLPWLTSLLLGPNLTALEDVTIENCENLRSIGNSLVLSSSLKSLRIIDCPRLTVQQQQQQGDDQHWGGGGVLMERLYVTGCPELTWLWNLNCFTSVRELRVKGCPKLTLIKSGGGGGGDDSLSPMPSSTPLERVTIDDLSLLTAALLLPPRRRESLCLNSLSSLIIEESTKPFTAQQEELFQHHLTSLTWLQFHDCLGLPSLPANLENLSSLTDLFIWDCPKIESLPNLPASLGQLSILGCPKIESLPNLPASLGKLSIGGCPEIESLPNLPASVGELSIEGCPKIESLTDLPASLRELHIWCCPKIESLPPNLPASLGQLSIRDCPKIESLPNLPASLEQVHISGCHPRLKEKYGNDEKIHFQG</sequence>
<dbReference type="InterPro" id="IPR056789">
    <property type="entry name" value="LRR_R13L1-DRL21"/>
</dbReference>
<evidence type="ECO:0000256" key="5">
    <source>
        <dbReference type="ARBA" id="ARBA00022821"/>
    </source>
</evidence>
<evidence type="ECO:0000256" key="4">
    <source>
        <dbReference type="ARBA" id="ARBA00022741"/>
    </source>
</evidence>
<evidence type="ECO:0000313" key="11">
    <source>
        <dbReference type="EMBL" id="KAJ6836409.1"/>
    </source>
</evidence>
<evidence type="ECO:0000259" key="7">
    <source>
        <dbReference type="Pfam" id="PF00931"/>
    </source>
</evidence>
<keyword evidence="4" id="KW-0547">Nucleotide-binding</keyword>
<keyword evidence="3" id="KW-0677">Repeat</keyword>
<evidence type="ECO:0000256" key="2">
    <source>
        <dbReference type="ARBA" id="ARBA00022614"/>
    </source>
</evidence>
<dbReference type="SUPFAM" id="SSF52058">
    <property type="entry name" value="L domain-like"/>
    <property type="match status" value="2"/>
</dbReference>
<dbReference type="Gene3D" id="3.80.10.10">
    <property type="entry name" value="Ribonuclease Inhibitor"/>
    <property type="match status" value="2"/>
</dbReference>
<comment type="caution">
    <text evidence="11">The sequence shown here is derived from an EMBL/GenBank/DDBJ whole genome shotgun (WGS) entry which is preliminary data.</text>
</comment>
<evidence type="ECO:0000256" key="6">
    <source>
        <dbReference type="ARBA" id="ARBA00022840"/>
    </source>
</evidence>
<dbReference type="InterPro" id="IPR032675">
    <property type="entry name" value="LRR_dom_sf"/>
</dbReference>
<evidence type="ECO:0000256" key="3">
    <source>
        <dbReference type="ARBA" id="ARBA00022737"/>
    </source>
</evidence>
<organism evidence="11 12">
    <name type="scientific">Iris pallida</name>
    <name type="common">Sweet iris</name>
    <dbReference type="NCBI Taxonomy" id="29817"/>
    <lineage>
        <taxon>Eukaryota</taxon>
        <taxon>Viridiplantae</taxon>
        <taxon>Streptophyta</taxon>
        <taxon>Embryophyta</taxon>
        <taxon>Tracheophyta</taxon>
        <taxon>Spermatophyta</taxon>
        <taxon>Magnoliopsida</taxon>
        <taxon>Liliopsida</taxon>
        <taxon>Asparagales</taxon>
        <taxon>Iridaceae</taxon>
        <taxon>Iridoideae</taxon>
        <taxon>Irideae</taxon>
        <taxon>Iris</taxon>
    </lineage>
</organism>
<reference evidence="11" key="2">
    <citation type="submission" date="2023-04" db="EMBL/GenBank/DDBJ databases">
        <authorList>
            <person name="Bruccoleri R.E."/>
            <person name="Oakeley E.J."/>
            <person name="Faust A.-M."/>
            <person name="Dessus-Babus S."/>
            <person name="Altorfer M."/>
            <person name="Burckhardt D."/>
            <person name="Oertli M."/>
            <person name="Naumann U."/>
            <person name="Petersen F."/>
            <person name="Wong J."/>
        </authorList>
    </citation>
    <scope>NUCLEOTIDE SEQUENCE</scope>
    <source>
        <strain evidence="11">GSM-AAB239-AS_SAM_17_03QT</strain>
        <tissue evidence="11">Leaf</tissue>
    </source>
</reference>
<evidence type="ECO:0000256" key="1">
    <source>
        <dbReference type="ARBA" id="ARBA00008894"/>
    </source>
</evidence>
<reference evidence="11" key="1">
    <citation type="journal article" date="2023" name="GigaByte">
        <title>Genome assembly of the bearded iris, Iris pallida Lam.</title>
        <authorList>
            <person name="Bruccoleri R.E."/>
            <person name="Oakeley E.J."/>
            <person name="Faust A.M.E."/>
            <person name="Altorfer M."/>
            <person name="Dessus-Babus S."/>
            <person name="Burckhardt D."/>
            <person name="Oertli M."/>
            <person name="Naumann U."/>
            <person name="Petersen F."/>
            <person name="Wong J."/>
        </authorList>
    </citation>
    <scope>NUCLEOTIDE SEQUENCE</scope>
    <source>
        <strain evidence="11">GSM-AAB239-AS_SAM_17_03QT</strain>
    </source>
</reference>
<dbReference type="InterPro" id="IPR042197">
    <property type="entry name" value="Apaf_helical"/>
</dbReference>
<dbReference type="PANTHER" id="PTHR36766:SF40">
    <property type="entry name" value="DISEASE RESISTANCE PROTEIN RGA3"/>
    <property type="match status" value="1"/>
</dbReference>
<dbReference type="Gene3D" id="1.10.8.430">
    <property type="entry name" value="Helical domain of apoptotic protease-activating factors"/>
    <property type="match status" value="1"/>
</dbReference>
<evidence type="ECO:0000259" key="9">
    <source>
        <dbReference type="Pfam" id="PF23559"/>
    </source>
</evidence>
<proteinExistence type="inferred from homology"/>
<comment type="similarity">
    <text evidence="1">Belongs to the disease resistance NB-LRR family.</text>
</comment>
<protein>
    <submittedName>
        <fullName evidence="11">Disease resistance RPP13-like protein 1 isoform X1</fullName>
    </submittedName>
</protein>
<feature type="domain" description="R13L1/DRL21-like LRR repeat region" evidence="10">
    <location>
        <begin position="697"/>
        <end position="827"/>
    </location>
</feature>
<keyword evidence="12" id="KW-1185">Reference proteome</keyword>
<evidence type="ECO:0000259" key="10">
    <source>
        <dbReference type="Pfam" id="PF25019"/>
    </source>
</evidence>
<dbReference type="Proteomes" id="UP001140949">
    <property type="component" value="Unassembled WGS sequence"/>
</dbReference>
<dbReference type="GO" id="GO:0006952">
    <property type="term" value="P:defense response"/>
    <property type="evidence" value="ECO:0007669"/>
    <property type="project" value="UniProtKB-KW"/>
</dbReference>
<dbReference type="GO" id="GO:0005524">
    <property type="term" value="F:ATP binding"/>
    <property type="evidence" value="ECO:0007669"/>
    <property type="project" value="UniProtKB-KW"/>
</dbReference>
<dbReference type="EMBL" id="JANAVB010012195">
    <property type="protein sequence ID" value="KAJ6836409.1"/>
    <property type="molecule type" value="Genomic_DNA"/>
</dbReference>
<dbReference type="SUPFAM" id="SSF52540">
    <property type="entry name" value="P-loop containing nucleoside triphosphate hydrolases"/>
    <property type="match status" value="1"/>
</dbReference>
<dbReference type="Pfam" id="PF00931">
    <property type="entry name" value="NB-ARC"/>
    <property type="match status" value="1"/>
</dbReference>
<dbReference type="GO" id="GO:0051707">
    <property type="term" value="P:response to other organism"/>
    <property type="evidence" value="ECO:0007669"/>
    <property type="project" value="UniProtKB-ARBA"/>
</dbReference>
<keyword evidence="6" id="KW-0067">ATP-binding</keyword>
<dbReference type="InterPro" id="IPR036388">
    <property type="entry name" value="WH-like_DNA-bd_sf"/>
</dbReference>
<feature type="domain" description="NB-ARC" evidence="7">
    <location>
        <begin position="193"/>
        <end position="348"/>
    </location>
</feature>
<dbReference type="Gene3D" id="1.20.5.4130">
    <property type="match status" value="1"/>
</dbReference>
<evidence type="ECO:0000313" key="12">
    <source>
        <dbReference type="Proteomes" id="UP001140949"/>
    </source>
</evidence>
<feature type="domain" description="Disease resistance N-terminal" evidence="8">
    <location>
        <begin position="34"/>
        <end position="93"/>
    </location>
</feature>
<accession>A0AAX6H5W6</accession>
<evidence type="ECO:0000259" key="8">
    <source>
        <dbReference type="Pfam" id="PF18052"/>
    </source>
</evidence>
<dbReference type="InterPro" id="IPR002182">
    <property type="entry name" value="NB-ARC"/>
</dbReference>
<dbReference type="Pfam" id="PF25019">
    <property type="entry name" value="LRR_R13L1-DRL21"/>
    <property type="match status" value="1"/>
</dbReference>
<dbReference type="Pfam" id="PF18052">
    <property type="entry name" value="Rx_N"/>
    <property type="match status" value="1"/>
</dbReference>
<dbReference type="GO" id="GO:0043531">
    <property type="term" value="F:ADP binding"/>
    <property type="evidence" value="ECO:0007669"/>
    <property type="project" value="InterPro"/>
</dbReference>
<keyword evidence="2" id="KW-0433">Leucine-rich repeat</keyword>
<dbReference type="InterPro" id="IPR027417">
    <property type="entry name" value="P-loop_NTPase"/>
</dbReference>
<dbReference type="FunFam" id="3.40.50.300:FF:001091">
    <property type="entry name" value="Probable disease resistance protein At1g61300"/>
    <property type="match status" value="1"/>
</dbReference>
<dbReference type="Gene3D" id="1.10.10.10">
    <property type="entry name" value="Winged helix-like DNA-binding domain superfamily/Winged helix DNA-binding domain"/>
    <property type="match status" value="1"/>
</dbReference>
<dbReference type="InterPro" id="IPR058922">
    <property type="entry name" value="WHD_DRP"/>
</dbReference>
<feature type="domain" description="Disease resistance protein winged helix" evidence="9">
    <location>
        <begin position="428"/>
        <end position="496"/>
    </location>
</feature>